<dbReference type="EMBL" id="JAGWCR010000001">
    <property type="protein sequence ID" value="MBS3647356.1"/>
    <property type="molecule type" value="Genomic_DNA"/>
</dbReference>
<keyword evidence="4" id="KW-1185">Reference proteome</keyword>
<name>A0A942DVD9_9HYPH</name>
<proteinExistence type="predicted"/>
<evidence type="ECO:0000256" key="1">
    <source>
        <dbReference type="SAM" id="MobiDB-lite"/>
    </source>
</evidence>
<dbReference type="RefSeq" id="WP_188252903.1">
    <property type="nucleotide sequence ID" value="NZ_JABVCF010000001.1"/>
</dbReference>
<evidence type="ECO:0008006" key="5">
    <source>
        <dbReference type="Google" id="ProtNLM"/>
    </source>
</evidence>
<evidence type="ECO:0000313" key="4">
    <source>
        <dbReference type="Proteomes" id="UP000680348"/>
    </source>
</evidence>
<comment type="caution">
    <text evidence="3">The sequence shown here is derived from an EMBL/GenBank/DDBJ whole genome shotgun (WGS) entry which is preliminary data.</text>
</comment>
<dbReference type="AlphaFoldDB" id="A0A942DVD9"/>
<accession>A0A942DVD9</accession>
<keyword evidence="2" id="KW-0732">Signal</keyword>
<dbReference type="PROSITE" id="PS51257">
    <property type="entry name" value="PROKAR_LIPOPROTEIN"/>
    <property type="match status" value="1"/>
</dbReference>
<organism evidence="3 4">
    <name type="scientific">Pseudaminobacter soli</name>
    <name type="common">ex Zhang et al. 2022</name>
    <dbReference type="NCBI Taxonomy" id="2831468"/>
    <lineage>
        <taxon>Bacteria</taxon>
        <taxon>Pseudomonadati</taxon>
        <taxon>Pseudomonadota</taxon>
        <taxon>Alphaproteobacteria</taxon>
        <taxon>Hyphomicrobiales</taxon>
        <taxon>Phyllobacteriaceae</taxon>
        <taxon>Pseudaminobacter</taxon>
    </lineage>
</organism>
<reference evidence="3" key="1">
    <citation type="submission" date="2021-04" db="EMBL/GenBank/DDBJ databases">
        <title>Pseudaminobacter soli sp. nov., isolated from paddy soil contaminated by heavy metals.</title>
        <authorList>
            <person name="Zhang K."/>
        </authorList>
    </citation>
    <scope>NUCLEOTIDE SEQUENCE</scope>
    <source>
        <strain evidence="3">19-2017</strain>
    </source>
</reference>
<dbReference type="Proteomes" id="UP000680348">
    <property type="component" value="Unassembled WGS sequence"/>
</dbReference>
<evidence type="ECO:0000313" key="3">
    <source>
        <dbReference type="EMBL" id="MBS3647356.1"/>
    </source>
</evidence>
<sequence>MRRKPKLACVIVLALPCLTAAGCVRTYDGTIVPEYTPMLAVERGVPRVEYRKSDTLPASRFVEFPSAPPPPQAEAAPSRPTRTVPRPADSGRRLLPLQVASETPVTCRTTQGDNGRVRVACN</sequence>
<evidence type="ECO:0000256" key="2">
    <source>
        <dbReference type="SAM" id="SignalP"/>
    </source>
</evidence>
<gene>
    <name evidence="3" type="ORF">KEU06_01795</name>
</gene>
<feature type="signal peptide" evidence="2">
    <location>
        <begin position="1"/>
        <end position="20"/>
    </location>
</feature>
<feature type="chain" id="PRO_5037784439" description="Lipoprotein" evidence="2">
    <location>
        <begin position="21"/>
        <end position="122"/>
    </location>
</feature>
<feature type="region of interest" description="Disordered" evidence="1">
    <location>
        <begin position="60"/>
        <end position="93"/>
    </location>
</feature>
<protein>
    <recommendedName>
        <fullName evidence="5">Lipoprotein</fullName>
    </recommendedName>
</protein>